<dbReference type="SUPFAM" id="SSF53335">
    <property type="entry name" value="S-adenosyl-L-methionine-dependent methyltransferases"/>
    <property type="match status" value="1"/>
</dbReference>
<name>A0A1G6SGN6_9BACI</name>
<dbReference type="PANTHER" id="PTHR43460">
    <property type="entry name" value="METHYLTRANSFERASE"/>
    <property type="match status" value="1"/>
</dbReference>
<organism evidence="2 3">
    <name type="scientific">Terribacillus halophilus</name>
    <dbReference type="NCBI Taxonomy" id="361279"/>
    <lineage>
        <taxon>Bacteria</taxon>
        <taxon>Bacillati</taxon>
        <taxon>Bacillota</taxon>
        <taxon>Bacilli</taxon>
        <taxon>Bacillales</taxon>
        <taxon>Bacillaceae</taxon>
        <taxon>Terribacillus</taxon>
    </lineage>
</organism>
<dbReference type="STRING" id="361279.SAMN05421663_107113"/>
<dbReference type="InterPro" id="IPR052939">
    <property type="entry name" value="23S_rRNA_MeTrnsfrase_RlmA"/>
</dbReference>
<protein>
    <submittedName>
        <fullName evidence="2">Methyltransferase domain-containing protein</fullName>
    </submittedName>
</protein>
<dbReference type="Proteomes" id="UP000198666">
    <property type="component" value="Unassembled WGS sequence"/>
</dbReference>
<accession>A0A1G6SGN6</accession>
<dbReference type="RefSeq" id="WP_093727728.1">
    <property type="nucleotide sequence ID" value="NZ_FMZB01000007.1"/>
</dbReference>
<evidence type="ECO:0000313" key="3">
    <source>
        <dbReference type="Proteomes" id="UP000198666"/>
    </source>
</evidence>
<feature type="domain" description="Methyltransferase type 11" evidence="1">
    <location>
        <begin position="53"/>
        <end position="139"/>
    </location>
</feature>
<gene>
    <name evidence="2" type="ORF">SAMN05421663_107113</name>
</gene>
<reference evidence="3" key="1">
    <citation type="submission" date="2016-10" db="EMBL/GenBank/DDBJ databases">
        <authorList>
            <person name="Varghese N."/>
            <person name="Submissions S."/>
        </authorList>
    </citation>
    <scope>NUCLEOTIDE SEQUENCE [LARGE SCALE GENOMIC DNA]</scope>
    <source>
        <strain evidence="3">DSM 21620</strain>
    </source>
</reference>
<proteinExistence type="predicted"/>
<dbReference type="PANTHER" id="PTHR43460:SF1">
    <property type="entry name" value="METHYLTRANSFERASE TYPE 11 DOMAIN-CONTAINING PROTEIN"/>
    <property type="match status" value="1"/>
</dbReference>
<dbReference type="EMBL" id="FMZB01000007">
    <property type="protein sequence ID" value="SDD16090.1"/>
    <property type="molecule type" value="Genomic_DNA"/>
</dbReference>
<dbReference type="GO" id="GO:0032259">
    <property type="term" value="P:methylation"/>
    <property type="evidence" value="ECO:0007669"/>
    <property type="project" value="UniProtKB-KW"/>
</dbReference>
<evidence type="ECO:0000313" key="2">
    <source>
        <dbReference type="EMBL" id="SDD16090.1"/>
    </source>
</evidence>
<dbReference type="CDD" id="cd02440">
    <property type="entry name" value="AdoMet_MTases"/>
    <property type="match status" value="1"/>
</dbReference>
<dbReference type="Gene3D" id="3.40.50.150">
    <property type="entry name" value="Vaccinia Virus protein VP39"/>
    <property type="match status" value="1"/>
</dbReference>
<keyword evidence="2" id="KW-0808">Transferase</keyword>
<evidence type="ECO:0000259" key="1">
    <source>
        <dbReference type="Pfam" id="PF08241"/>
    </source>
</evidence>
<dbReference type="OrthoDB" id="9795864at2"/>
<dbReference type="InterPro" id="IPR013216">
    <property type="entry name" value="Methyltransf_11"/>
</dbReference>
<dbReference type="AlphaFoldDB" id="A0A1G6SGN6"/>
<dbReference type="InterPro" id="IPR029063">
    <property type="entry name" value="SAM-dependent_MTases_sf"/>
</dbReference>
<keyword evidence="2" id="KW-0489">Methyltransferase</keyword>
<dbReference type="Pfam" id="PF08241">
    <property type="entry name" value="Methyltransf_11"/>
    <property type="match status" value="1"/>
</dbReference>
<sequence>MELFDRLLEDAAKAFTGWDFSFIEDTGRIQYELLPWSYGSKARKYLFGAESLLDMGTGGGEFLSKLLPLPAYTAATEGYLPNVPIAKKKLGPSGVEVFQIEADDQLPLQSDTFDVVLNKHESYAAVEVNRVLKHNGIFLTQQVGGTDCTELNQLLGAPINPSYQDWSLRTAAEDLTSHFTLVEQEEAFPVLRFYDIGAIVYYLKAIPWQVPYFAVNTYRDALYDLHLFIEKNGFLDVRQHRFLLAAMPK</sequence>
<dbReference type="GO" id="GO:0008757">
    <property type="term" value="F:S-adenosylmethionine-dependent methyltransferase activity"/>
    <property type="evidence" value="ECO:0007669"/>
    <property type="project" value="InterPro"/>
</dbReference>
<keyword evidence="3" id="KW-1185">Reference proteome</keyword>